<feature type="binding site" evidence="7">
    <location>
        <position position="196"/>
    </location>
    <ligand>
        <name>Mg(2+)</name>
        <dbReference type="ChEBI" id="CHEBI:18420"/>
    </ligand>
</feature>
<sequence>MTPTGLACFDFDWSLIDTDSDRFVIEYLSPVLRHKLDTSPMQWTDLQNECLKEYHEQGGSGEMIRESLTKIPLDSKMIQACQLLHSKGWVLAIVSDANQVYIEGILEHYGIRNLFSAIITNPAFWDTQDRLHIQRLILADGTPHGCTTGVCSLNICKGQEIDKLLLQLGSDNKAGETFGSSGKEAKVLPRMLYVGDGRNDYCPALRMKSAQDIYFVRKGRSLEKYLQTTDALGIREAIRARIVFWDKAGEILSELQSAL</sequence>
<dbReference type="PIRSF" id="PIRSF031051">
    <property type="entry name" value="PyrdxlP_Pase_PHOSPHO2"/>
    <property type="match status" value="1"/>
</dbReference>
<dbReference type="Gene3D" id="3.40.50.1000">
    <property type="entry name" value="HAD superfamily/HAD-like"/>
    <property type="match status" value="1"/>
</dbReference>
<protein>
    <recommendedName>
        <fullName evidence="10">Phosphatase</fullName>
    </recommendedName>
</protein>
<evidence type="ECO:0000256" key="2">
    <source>
        <dbReference type="ARBA" id="ARBA00022723"/>
    </source>
</evidence>
<dbReference type="PANTHER" id="PTHR20889:SF12">
    <property type="entry name" value="LP01149P"/>
    <property type="match status" value="1"/>
</dbReference>
<comment type="caution">
    <text evidence="8">The sequence shown here is derived from an EMBL/GenBank/DDBJ whole genome shotgun (WGS) entry which is preliminary data.</text>
</comment>
<dbReference type="Pfam" id="PF06888">
    <property type="entry name" value="Put_Phosphatase"/>
    <property type="match status" value="1"/>
</dbReference>
<dbReference type="OrthoDB" id="10267182at2759"/>
<feature type="binding site" evidence="6">
    <location>
        <position position="96"/>
    </location>
    <ligand>
        <name>substrate</name>
    </ligand>
</feature>
<dbReference type="InterPro" id="IPR006384">
    <property type="entry name" value="HAD_hydro_PyrdxlP_Pase-like"/>
</dbReference>
<comment type="cofactor">
    <cofactor evidence="1 7">
        <name>Mg(2+)</name>
        <dbReference type="ChEBI" id="CHEBI:18420"/>
    </cofactor>
</comment>
<keyword evidence="3" id="KW-0378">Hydrolase</keyword>
<accession>A0A9P6UJA9</accession>
<dbReference type="Proteomes" id="UP000823405">
    <property type="component" value="Unassembled WGS sequence"/>
</dbReference>
<evidence type="ECO:0008006" key="10">
    <source>
        <dbReference type="Google" id="ProtNLM"/>
    </source>
</evidence>
<keyword evidence="9" id="KW-1185">Reference proteome</keyword>
<dbReference type="InterPro" id="IPR023214">
    <property type="entry name" value="HAD_sf"/>
</dbReference>
<dbReference type="NCBIfam" id="TIGR01489">
    <property type="entry name" value="DKMTPPase-SF"/>
    <property type="match status" value="1"/>
</dbReference>
<dbReference type="InterPro" id="IPR016965">
    <property type="entry name" value="Pase_PHOSPHO-typ"/>
</dbReference>
<keyword evidence="2 7" id="KW-0479">Metal-binding</keyword>
<evidence type="ECO:0000256" key="5">
    <source>
        <dbReference type="PIRSR" id="PIRSR031051-1"/>
    </source>
</evidence>
<dbReference type="PANTHER" id="PTHR20889">
    <property type="entry name" value="PHOSPHATASE, ORPHAN 1, 2"/>
    <property type="match status" value="1"/>
</dbReference>
<dbReference type="AlphaFoldDB" id="A0A9P6UJA9"/>
<feature type="binding site" evidence="7">
    <location>
        <position position="10"/>
    </location>
    <ligand>
        <name>Mg(2+)</name>
        <dbReference type="ChEBI" id="CHEBI:18420"/>
    </ligand>
</feature>
<dbReference type="GO" id="GO:0016791">
    <property type="term" value="F:phosphatase activity"/>
    <property type="evidence" value="ECO:0007669"/>
    <property type="project" value="InterPro"/>
</dbReference>
<keyword evidence="4 7" id="KW-0460">Magnesium</keyword>
<name>A0A9P6UJA9_9FUNG</name>
<evidence type="ECO:0000256" key="3">
    <source>
        <dbReference type="ARBA" id="ARBA00022801"/>
    </source>
</evidence>
<dbReference type="GO" id="GO:0046872">
    <property type="term" value="F:metal ion binding"/>
    <property type="evidence" value="ECO:0007669"/>
    <property type="project" value="UniProtKB-KW"/>
</dbReference>
<evidence type="ECO:0000313" key="9">
    <source>
        <dbReference type="Proteomes" id="UP000823405"/>
    </source>
</evidence>
<dbReference type="InterPro" id="IPR036412">
    <property type="entry name" value="HAD-like_sf"/>
</dbReference>
<dbReference type="NCBIfam" id="TIGR01488">
    <property type="entry name" value="HAD-SF-IB"/>
    <property type="match status" value="1"/>
</dbReference>
<evidence type="ECO:0000256" key="7">
    <source>
        <dbReference type="PIRSR" id="PIRSR031051-3"/>
    </source>
</evidence>
<gene>
    <name evidence="8" type="ORF">BGZ97_000270</name>
</gene>
<evidence type="ECO:0000256" key="6">
    <source>
        <dbReference type="PIRSR" id="PIRSR031051-2"/>
    </source>
</evidence>
<evidence type="ECO:0000256" key="1">
    <source>
        <dbReference type="ARBA" id="ARBA00001946"/>
    </source>
</evidence>
<organism evidence="8 9">
    <name type="scientific">Linnemannia gamsii</name>
    <dbReference type="NCBI Taxonomy" id="64522"/>
    <lineage>
        <taxon>Eukaryota</taxon>
        <taxon>Fungi</taxon>
        <taxon>Fungi incertae sedis</taxon>
        <taxon>Mucoromycota</taxon>
        <taxon>Mortierellomycotina</taxon>
        <taxon>Mortierellomycetes</taxon>
        <taxon>Mortierellales</taxon>
        <taxon>Mortierellaceae</taxon>
        <taxon>Linnemannia</taxon>
    </lineage>
</organism>
<feature type="binding site" evidence="7">
    <location>
        <position position="12"/>
    </location>
    <ligand>
        <name>Mg(2+)</name>
        <dbReference type="ChEBI" id="CHEBI:18420"/>
    </ligand>
</feature>
<feature type="active site" description="Proton donor" evidence="5">
    <location>
        <position position="12"/>
    </location>
</feature>
<evidence type="ECO:0000256" key="4">
    <source>
        <dbReference type="ARBA" id="ARBA00022842"/>
    </source>
</evidence>
<proteinExistence type="predicted"/>
<dbReference type="SUPFAM" id="SSF56784">
    <property type="entry name" value="HAD-like"/>
    <property type="match status" value="1"/>
</dbReference>
<reference evidence="8" key="1">
    <citation type="journal article" date="2020" name="Fungal Divers.">
        <title>Resolving the Mortierellaceae phylogeny through synthesis of multi-gene phylogenetics and phylogenomics.</title>
        <authorList>
            <person name="Vandepol N."/>
            <person name="Liber J."/>
            <person name="Desiro A."/>
            <person name="Na H."/>
            <person name="Kennedy M."/>
            <person name="Barry K."/>
            <person name="Grigoriev I.V."/>
            <person name="Miller A.N."/>
            <person name="O'Donnell K."/>
            <person name="Stajich J.E."/>
            <person name="Bonito G."/>
        </authorList>
    </citation>
    <scope>NUCLEOTIDE SEQUENCE</scope>
    <source>
        <strain evidence="8">NVP60</strain>
    </source>
</reference>
<feature type="active site" description="Nucleophile" evidence="5">
    <location>
        <position position="10"/>
    </location>
</feature>
<dbReference type="EMBL" id="JAAAIN010001042">
    <property type="protein sequence ID" value="KAG0307820.1"/>
    <property type="molecule type" value="Genomic_DNA"/>
</dbReference>
<evidence type="ECO:0000313" key="8">
    <source>
        <dbReference type="EMBL" id="KAG0307820.1"/>
    </source>
</evidence>
<feature type="binding site" evidence="6">
    <location>
        <position position="21"/>
    </location>
    <ligand>
        <name>substrate</name>
    </ligand>
</feature>